<sequence length="51" mass="5144">MTTVEEGFAALEVQGARSTGGVLKQSDHGAVLGTSSQGGHGFSPLPSEVEE</sequence>
<accession>A0A934RLK3</accession>
<evidence type="ECO:0000313" key="3">
    <source>
        <dbReference type="Proteomes" id="UP000604083"/>
    </source>
</evidence>
<reference evidence="2" key="1">
    <citation type="submission" date="2021-01" db="EMBL/GenBank/DDBJ databases">
        <title>Modified the classification status of verrucomicrobia.</title>
        <authorList>
            <person name="Feng X."/>
        </authorList>
    </citation>
    <scope>NUCLEOTIDE SEQUENCE</scope>
    <source>
        <strain evidence="2">KCTC 12986</strain>
    </source>
</reference>
<evidence type="ECO:0000313" key="2">
    <source>
        <dbReference type="EMBL" id="MBK1833005.1"/>
    </source>
</evidence>
<protein>
    <submittedName>
        <fullName evidence="2">Uncharacterized protein</fullName>
    </submittedName>
</protein>
<name>A0A934RLK3_9BACT</name>
<dbReference type="AlphaFoldDB" id="A0A934RLK3"/>
<gene>
    <name evidence="2" type="ORF">JIN78_02935</name>
</gene>
<proteinExistence type="predicted"/>
<evidence type="ECO:0000256" key="1">
    <source>
        <dbReference type="SAM" id="MobiDB-lite"/>
    </source>
</evidence>
<organism evidence="2 3">
    <name type="scientific">Roseibacillus ishigakijimensis</name>
    <dbReference type="NCBI Taxonomy" id="454146"/>
    <lineage>
        <taxon>Bacteria</taxon>
        <taxon>Pseudomonadati</taxon>
        <taxon>Verrucomicrobiota</taxon>
        <taxon>Verrucomicrobiia</taxon>
        <taxon>Verrucomicrobiales</taxon>
        <taxon>Verrucomicrobiaceae</taxon>
        <taxon>Roseibacillus</taxon>
    </lineage>
</organism>
<dbReference type="EMBL" id="JAENIO010000004">
    <property type="protein sequence ID" value="MBK1833005.1"/>
    <property type="molecule type" value="Genomic_DNA"/>
</dbReference>
<dbReference type="RefSeq" id="WP_200390436.1">
    <property type="nucleotide sequence ID" value="NZ_JAENIO010000004.1"/>
</dbReference>
<dbReference type="Proteomes" id="UP000604083">
    <property type="component" value="Unassembled WGS sequence"/>
</dbReference>
<feature type="region of interest" description="Disordered" evidence="1">
    <location>
        <begin position="16"/>
        <end position="51"/>
    </location>
</feature>
<keyword evidence="3" id="KW-1185">Reference proteome</keyword>
<comment type="caution">
    <text evidence="2">The sequence shown here is derived from an EMBL/GenBank/DDBJ whole genome shotgun (WGS) entry which is preliminary data.</text>
</comment>